<dbReference type="GO" id="GO:0005829">
    <property type="term" value="C:cytosol"/>
    <property type="evidence" value="ECO:0007669"/>
    <property type="project" value="TreeGrafter"/>
</dbReference>
<keyword evidence="2" id="KW-0028">Amino-acid biosynthesis</keyword>
<dbReference type="OrthoDB" id="9776868at2"/>
<dbReference type="PANTHER" id="PTHR21089:SF1">
    <property type="entry name" value="BIFUNCTIONAL 3-DEHYDROQUINATE DEHYDRATASE_SHIKIMATE DEHYDROGENASE, CHLOROPLASTIC"/>
    <property type="match status" value="1"/>
</dbReference>
<dbReference type="SUPFAM" id="SSF51735">
    <property type="entry name" value="NAD(P)-binding Rossmann-fold domains"/>
    <property type="match status" value="1"/>
</dbReference>
<evidence type="ECO:0000313" key="4">
    <source>
        <dbReference type="EMBL" id="KFI87027.1"/>
    </source>
</evidence>
<dbReference type="Gene3D" id="3.40.50.10860">
    <property type="entry name" value="Leucine Dehydrogenase, chain A, domain 1"/>
    <property type="match status" value="1"/>
</dbReference>
<dbReference type="eggNOG" id="COG0169">
    <property type="taxonomic scope" value="Bacteria"/>
</dbReference>
<protein>
    <submittedName>
        <fullName evidence="4">Putative shikimate 5-dehydrogenase</fullName>
        <ecNumber evidence="4">1.1.1.25</ecNumber>
    </submittedName>
</protein>
<dbReference type="EC" id="1.1.1.25" evidence="4"/>
<dbReference type="InterPro" id="IPR046346">
    <property type="entry name" value="Aminoacid_DH-like_N_sf"/>
</dbReference>
<feature type="domain" description="Shikimate dehydrogenase substrate binding N-terminal" evidence="3">
    <location>
        <begin position="8"/>
        <end position="89"/>
    </location>
</feature>
<dbReference type="Pfam" id="PF08501">
    <property type="entry name" value="Shikimate_dh_N"/>
    <property type="match status" value="1"/>
</dbReference>
<evidence type="ECO:0000313" key="5">
    <source>
        <dbReference type="Proteomes" id="UP000028984"/>
    </source>
</evidence>
<accession>A0A087CUS7</accession>
<dbReference type="InterPro" id="IPR036291">
    <property type="entry name" value="NAD(P)-bd_dom_sf"/>
</dbReference>
<keyword evidence="4" id="KW-0560">Oxidoreductase</keyword>
<dbReference type="GO" id="GO:0009423">
    <property type="term" value="P:chorismate biosynthetic process"/>
    <property type="evidence" value="ECO:0007669"/>
    <property type="project" value="TreeGrafter"/>
</dbReference>
<keyword evidence="2" id="KW-0057">Aromatic amino acid biosynthesis</keyword>
<name>A0A087CUS7_9BIFI</name>
<evidence type="ECO:0000256" key="2">
    <source>
        <dbReference type="ARBA" id="ARBA00023141"/>
    </source>
</evidence>
<dbReference type="CDD" id="cd01065">
    <property type="entry name" value="NAD_bind_Shikimate_DH"/>
    <property type="match status" value="1"/>
</dbReference>
<comment type="caution">
    <text evidence="4">The sequence shown here is derived from an EMBL/GenBank/DDBJ whole genome shotgun (WGS) entry which is preliminary data.</text>
</comment>
<dbReference type="RefSeq" id="WP_044088237.1">
    <property type="nucleotide sequence ID" value="NZ_JDUW01000001.1"/>
</dbReference>
<proteinExistence type="predicted"/>
<reference evidence="4 5" key="1">
    <citation type="submission" date="2014-03" db="EMBL/GenBank/DDBJ databases">
        <title>Genomics of Bifidobacteria.</title>
        <authorList>
            <person name="Ventura M."/>
            <person name="Milani C."/>
            <person name="Lugli G.A."/>
        </authorList>
    </citation>
    <scope>NUCLEOTIDE SEQUENCE [LARGE SCALE GENOMIC DNA]</scope>
    <source>
        <strain evidence="4 5">DSM 23975</strain>
    </source>
</reference>
<dbReference type="Proteomes" id="UP000028984">
    <property type="component" value="Unassembled WGS sequence"/>
</dbReference>
<gene>
    <name evidence="4" type="ORF">BREU_0041</name>
</gene>
<comment type="pathway">
    <text evidence="1">Metabolic intermediate biosynthesis; chorismate biosynthesis; chorismate from D-erythrose 4-phosphate and phosphoenolpyruvate: step 4/7.</text>
</comment>
<dbReference type="SUPFAM" id="SSF53223">
    <property type="entry name" value="Aminoacid dehydrogenase-like, N-terminal domain"/>
    <property type="match status" value="1"/>
</dbReference>
<dbReference type="AlphaFoldDB" id="A0A087CUS7"/>
<dbReference type="Gene3D" id="3.40.50.720">
    <property type="entry name" value="NAD(P)-binding Rossmann-like Domain"/>
    <property type="match status" value="1"/>
</dbReference>
<dbReference type="GO" id="GO:0009073">
    <property type="term" value="P:aromatic amino acid family biosynthetic process"/>
    <property type="evidence" value="ECO:0007669"/>
    <property type="project" value="UniProtKB-KW"/>
</dbReference>
<dbReference type="EMBL" id="JGZK01000003">
    <property type="protein sequence ID" value="KFI87027.1"/>
    <property type="molecule type" value="Genomic_DNA"/>
</dbReference>
<sequence length="324" mass="35544">MINHRCAVLGKPIAHSLSPVLHNAAYASLGLHDWAYGRHEVGEDDLDGFLKNLDPTWAGLSLTMPLKRTIQPYGRPTNLWARELKVANTAIFDWSHPVDDPQWAHGRPEIRLFNTDVIGIQLAFDHANRELGLHHRPDRAGTALIIGNGNTATSAVAACCMMQEIGHITVASRHPGKNAALRPLASKYLTGHAPYEEIDMADDRRLTATAQGATYVINTIPGHAADGIASMLDETMHAASDSGLLLDVVYDPRPTRLMNAWRDHGGHAIGGEEMLLYQALIQVLLMTGIWDNDPPSDADNRIQDTTTEDDQLEIAMRNALEEAL</sequence>
<dbReference type="GO" id="GO:0050661">
    <property type="term" value="F:NADP binding"/>
    <property type="evidence" value="ECO:0007669"/>
    <property type="project" value="TreeGrafter"/>
</dbReference>
<dbReference type="STRING" id="1437610.BREU_0041"/>
<keyword evidence="5" id="KW-1185">Reference proteome</keyword>
<evidence type="ECO:0000259" key="3">
    <source>
        <dbReference type="Pfam" id="PF08501"/>
    </source>
</evidence>
<evidence type="ECO:0000256" key="1">
    <source>
        <dbReference type="ARBA" id="ARBA00004871"/>
    </source>
</evidence>
<dbReference type="PANTHER" id="PTHR21089">
    <property type="entry name" value="SHIKIMATE DEHYDROGENASE"/>
    <property type="match status" value="1"/>
</dbReference>
<dbReference type="GO" id="GO:0004764">
    <property type="term" value="F:shikimate 3-dehydrogenase (NADP+) activity"/>
    <property type="evidence" value="ECO:0007669"/>
    <property type="project" value="UniProtKB-EC"/>
</dbReference>
<dbReference type="GO" id="GO:0019632">
    <property type="term" value="P:shikimate metabolic process"/>
    <property type="evidence" value="ECO:0007669"/>
    <property type="project" value="TreeGrafter"/>
</dbReference>
<organism evidence="4 5">
    <name type="scientific">Bifidobacterium reuteri DSM 23975</name>
    <dbReference type="NCBI Taxonomy" id="1437610"/>
    <lineage>
        <taxon>Bacteria</taxon>
        <taxon>Bacillati</taxon>
        <taxon>Actinomycetota</taxon>
        <taxon>Actinomycetes</taxon>
        <taxon>Bifidobacteriales</taxon>
        <taxon>Bifidobacteriaceae</taxon>
        <taxon>Bifidobacterium</taxon>
    </lineage>
</organism>
<dbReference type="InterPro" id="IPR022893">
    <property type="entry name" value="Shikimate_DH_fam"/>
</dbReference>
<dbReference type="InterPro" id="IPR013708">
    <property type="entry name" value="Shikimate_DH-bd_N"/>
</dbReference>